<dbReference type="PROSITE" id="PS50893">
    <property type="entry name" value="ABC_TRANSPORTER_2"/>
    <property type="match status" value="1"/>
</dbReference>
<dbReference type="EMBL" id="JAUDCK010000013">
    <property type="protein sequence ID" value="MDM8195704.1"/>
    <property type="molecule type" value="Genomic_DNA"/>
</dbReference>
<comment type="caution">
    <text evidence="6">The sequence shown here is derived from an EMBL/GenBank/DDBJ whole genome shotgun (WGS) entry which is preliminary data.</text>
</comment>
<name>A0ABT7UHT6_9FIRM</name>
<evidence type="ECO:0000256" key="1">
    <source>
        <dbReference type="ARBA" id="ARBA00005417"/>
    </source>
</evidence>
<protein>
    <submittedName>
        <fullName evidence="6">ABC transporter ATP-binding protein</fullName>
    </submittedName>
</protein>
<dbReference type="PROSITE" id="PS00211">
    <property type="entry name" value="ABC_TRANSPORTER_1"/>
    <property type="match status" value="1"/>
</dbReference>
<evidence type="ECO:0000313" key="6">
    <source>
        <dbReference type="EMBL" id="MDM8195704.1"/>
    </source>
</evidence>
<dbReference type="InterPro" id="IPR003593">
    <property type="entry name" value="AAA+_ATPase"/>
</dbReference>
<keyword evidence="3" id="KW-0547">Nucleotide-binding</keyword>
<dbReference type="SMART" id="SM00382">
    <property type="entry name" value="AAA"/>
    <property type="match status" value="1"/>
</dbReference>
<dbReference type="SUPFAM" id="SSF52540">
    <property type="entry name" value="P-loop containing nucleoside triphosphate hydrolases"/>
    <property type="match status" value="1"/>
</dbReference>
<gene>
    <name evidence="6" type="ORF">QUV98_05175</name>
</gene>
<organism evidence="6 7">
    <name type="scientific">Massilimicrobiota timonensis</name>
    <dbReference type="NCBI Taxonomy" id="1776392"/>
    <lineage>
        <taxon>Bacteria</taxon>
        <taxon>Bacillati</taxon>
        <taxon>Bacillota</taxon>
        <taxon>Erysipelotrichia</taxon>
        <taxon>Erysipelotrichales</taxon>
        <taxon>Erysipelotrichaceae</taxon>
        <taxon>Massilimicrobiota</taxon>
    </lineage>
</organism>
<dbReference type="GO" id="GO:0005524">
    <property type="term" value="F:ATP binding"/>
    <property type="evidence" value="ECO:0007669"/>
    <property type="project" value="UniProtKB-KW"/>
</dbReference>
<evidence type="ECO:0000256" key="4">
    <source>
        <dbReference type="ARBA" id="ARBA00022840"/>
    </source>
</evidence>
<keyword evidence="2" id="KW-0813">Transport</keyword>
<dbReference type="RefSeq" id="WP_289527560.1">
    <property type="nucleotide sequence ID" value="NZ_JAUDCK010000013.1"/>
</dbReference>
<keyword evidence="4 6" id="KW-0067">ATP-binding</keyword>
<sequence>MNIITIDHVTKDYGCQRGIFNMSFQIKQGETLGFLGPNGSGKTTTIRHLMGFMKPDSGIVQIHGLDCFQDAAQIQKMVGYLPGEMSFIDDMTGIDFIQLIAKLKGMQDLSYAYELMQFLELDAKAPIKRMSKGMKQKIGLVIVFMQNPPILILDEPTSGLDPLMQLKFVELMKQFKQQGKTILMSSHIFEEIENICDRVVIIKAGQIVAIEDMEKLKHNRYKHYEIQFSSLQEANLFMKKYPDARQNEYYVSLMLQGHIDDFIKDLSHYKVNDLNIRSQSLEEIFLQYYGE</sequence>
<dbReference type="PANTHER" id="PTHR42711:SF5">
    <property type="entry name" value="ABC TRANSPORTER ATP-BINDING PROTEIN NATA"/>
    <property type="match status" value="1"/>
</dbReference>
<dbReference type="Gene3D" id="3.40.50.300">
    <property type="entry name" value="P-loop containing nucleotide triphosphate hydrolases"/>
    <property type="match status" value="1"/>
</dbReference>
<evidence type="ECO:0000313" key="7">
    <source>
        <dbReference type="Proteomes" id="UP001529275"/>
    </source>
</evidence>
<proteinExistence type="inferred from homology"/>
<comment type="similarity">
    <text evidence="1">Belongs to the ABC transporter superfamily.</text>
</comment>
<evidence type="ECO:0000256" key="2">
    <source>
        <dbReference type="ARBA" id="ARBA00022448"/>
    </source>
</evidence>
<evidence type="ECO:0000259" key="5">
    <source>
        <dbReference type="PROSITE" id="PS50893"/>
    </source>
</evidence>
<feature type="domain" description="ABC transporter" evidence="5">
    <location>
        <begin position="4"/>
        <end position="229"/>
    </location>
</feature>
<dbReference type="Proteomes" id="UP001529275">
    <property type="component" value="Unassembled WGS sequence"/>
</dbReference>
<accession>A0ABT7UHT6</accession>
<dbReference type="Pfam" id="PF00005">
    <property type="entry name" value="ABC_tran"/>
    <property type="match status" value="1"/>
</dbReference>
<dbReference type="PANTHER" id="PTHR42711">
    <property type="entry name" value="ABC TRANSPORTER ATP-BINDING PROTEIN"/>
    <property type="match status" value="1"/>
</dbReference>
<reference evidence="7" key="1">
    <citation type="submission" date="2023-06" db="EMBL/GenBank/DDBJ databases">
        <title>Identification and characterization of horizontal gene transfer across gut microbiota members of farm animals based on homology search.</title>
        <authorList>
            <person name="Zeman M."/>
            <person name="Kubasova T."/>
            <person name="Jahodarova E."/>
            <person name="Nykrynova M."/>
            <person name="Rychlik I."/>
        </authorList>
    </citation>
    <scope>NUCLEOTIDE SEQUENCE [LARGE SCALE GENOMIC DNA]</scope>
    <source>
        <strain evidence="7">ET341</strain>
    </source>
</reference>
<dbReference type="InterPro" id="IPR050763">
    <property type="entry name" value="ABC_transporter_ATP-binding"/>
</dbReference>
<dbReference type="InterPro" id="IPR027417">
    <property type="entry name" value="P-loop_NTPase"/>
</dbReference>
<evidence type="ECO:0000256" key="3">
    <source>
        <dbReference type="ARBA" id="ARBA00022741"/>
    </source>
</evidence>
<dbReference type="InterPro" id="IPR003439">
    <property type="entry name" value="ABC_transporter-like_ATP-bd"/>
</dbReference>
<reference evidence="6 7" key="2">
    <citation type="submission" date="2023-06" db="EMBL/GenBank/DDBJ databases">
        <authorList>
            <person name="Zeman M."/>
            <person name="Kubasova T."/>
            <person name="Jahodarova E."/>
            <person name="Nykrynova M."/>
            <person name="Rychlik I."/>
        </authorList>
    </citation>
    <scope>NUCLEOTIDE SEQUENCE [LARGE SCALE GENOMIC DNA]</scope>
    <source>
        <strain evidence="6 7">ET341</strain>
    </source>
</reference>
<keyword evidence="7" id="KW-1185">Reference proteome</keyword>
<dbReference type="CDD" id="cd03230">
    <property type="entry name" value="ABC_DR_subfamily_A"/>
    <property type="match status" value="1"/>
</dbReference>
<dbReference type="InterPro" id="IPR017871">
    <property type="entry name" value="ABC_transporter-like_CS"/>
</dbReference>